<keyword evidence="2" id="KW-0479">Metal-binding</keyword>
<dbReference type="EMBL" id="JAOQIO010000045">
    <property type="protein sequence ID" value="MCU6793372.1"/>
    <property type="molecule type" value="Genomic_DNA"/>
</dbReference>
<dbReference type="Pfam" id="PF12831">
    <property type="entry name" value="FAD_oxidored"/>
    <property type="match status" value="1"/>
</dbReference>
<dbReference type="PANTHER" id="PTHR43498:SF1">
    <property type="entry name" value="COB--COM HETERODISULFIDE REDUCTASE IRON-SULFUR SUBUNIT A"/>
    <property type="match status" value="1"/>
</dbReference>
<dbReference type="InterPro" id="IPR039650">
    <property type="entry name" value="HdrA-like"/>
</dbReference>
<evidence type="ECO:0000313" key="6">
    <source>
        <dbReference type="EMBL" id="MCU6793372.1"/>
    </source>
</evidence>
<keyword evidence="3" id="KW-0560">Oxidoreductase</keyword>
<accession>A0ABT2UFI9</accession>
<dbReference type="InterPro" id="IPR036188">
    <property type="entry name" value="FAD/NAD-bd_sf"/>
</dbReference>
<sequence>MYQEKQYDIVIYGGTAAGIMAAVQAKKMGKNAVVIEPSQRIGGLTTGGLGDTDFGMKEAIGGLSLEFYKRVAQKYSHDGACWLFEPKVALEVLQDLVTEHNIEVIYGEKLRLKDKVTKKGSKIISICMESGNLYQGKVFIDATYEGDLMGKSGVSYFVGRESNSQYGETLNGIHPGNELNELPSGIDPYVIKGVPSSGLLLRVNPHRGGNMGDGDTKLQAYNFRMCLTNNPDNRLEIEKPEGYNEADYEILFRAIEQGQSSKFFKLNMVTSDKTDSNNNSGISTDYNGMNHSYAEADYLEREHMWHAHRLYQQGYVWTIQNHPRVPEAIRAVYKPWGLPLDEFIETGHWTPQLYIRESRRMISDYVVTEHVVRLEKPVLDSVGMGSFAMDSHHTQYYVNEDGNVSTEGGFYVKLKAPYPISYQAIVPKRTECTNLIVPVCVSATHAAYGSIRMEPVFMILGQSAAAAAVLALDTDGIVQNVKYEQLHSLLVQENQVLYVDVLSTHQ</sequence>
<keyword evidence="7" id="KW-1185">Reference proteome</keyword>
<evidence type="ECO:0000256" key="1">
    <source>
        <dbReference type="ARBA" id="ARBA00022485"/>
    </source>
</evidence>
<evidence type="ECO:0000256" key="2">
    <source>
        <dbReference type="ARBA" id="ARBA00022723"/>
    </source>
</evidence>
<dbReference type="Gene3D" id="3.50.50.60">
    <property type="entry name" value="FAD/NAD(P)-binding domain"/>
    <property type="match status" value="1"/>
</dbReference>
<keyword evidence="1" id="KW-0004">4Fe-4S</keyword>
<evidence type="ECO:0000256" key="5">
    <source>
        <dbReference type="ARBA" id="ARBA00023014"/>
    </source>
</evidence>
<protein>
    <submittedName>
        <fullName evidence="6">FAD-dependent oxidoreductase</fullName>
    </submittedName>
</protein>
<evidence type="ECO:0000256" key="4">
    <source>
        <dbReference type="ARBA" id="ARBA00023004"/>
    </source>
</evidence>
<keyword evidence="4" id="KW-0408">Iron</keyword>
<dbReference type="RefSeq" id="WP_262684672.1">
    <property type="nucleotide sequence ID" value="NZ_JAOQIO010000045.1"/>
</dbReference>
<dbReference type="Proteomes" id="UP001652445">
    <property type="component" value="Unassembled WGS sequence"/>
</dbReference>
<evidence type="ECO:0000313" key="7">
    <source>
        <dbReference type="Proteomes" id="UP001652445"/>
    </source>
</evidence>
<name>A0ABT2UFI9_9BACL</name>
<proteinExistence type="predicted"/>
<comment type="caution">
    <text evidence="6">The sequence shown here is derived from an EMBL/GenBank/DDBJ whole genome shotgun (WGS) entry which is preliminary data.</text>
</comment>
<dbReference type="SUPFAM" id="SSF51905">
    <property type="entry name" value="FAD/NAD(P)-binding domain"/>
    <property type="match status" value="1"/>
</dbReference>
<evidence type="ECO:0000256" key="3">
    <source>
        <dbReference type="ARBA" id="ARBA00023002"/>
    </source>
</evidence>
<reference evidence="6 7" key="1">
    <citation type="submission" date="2022-09" db="EMBL/GenBank/DDBJ databases">
        <authorList>
            <person name="Han X.L."/>
            <person name="Wang Q."/>
            <person name="Lu T."/>
        </authorList>
    </citation>
    <scope>NUCLEOTIDE SEQUENCE [LARGE SCALE GENOMIC DNA]</scope>
    <source>
        <strain evidence="6 7">WQ 127069</strain>
    </source>
</reference>
<dbReference type="PANTHER" id="PTHR43498">
    <property type="entry name" value="FERREDOXIN:COB-COM HETERODISULFIDE REDUCTASE SUBUNIT A"/>
    <property type="match status" value="1"/>
</dbReference>
<gene>
    <name evidence="6" type="ORF">OB236_14785</name>
</gene>
<organism evidence="6 7">
    <name type="scientific">Paenibacillus baimaensis</name>
    <dbReference type="NCBI Taxonomy" id="2982185"/>
    <lineage>
        <taxon>Bacteria</taxon>
        <taxon>Bacillati</taxon>
        <taxon>Bacillota</taxon>
        <taxon>Bacilli</taxon>
        <taxon>Bacillales</taxon>
        <taxon>Paenibacillaceae</taxon>
        <taxon>Paenibacillus</taxon>
    </lineage>
</organism>
<keyword evidence="5" id="KW-0411">Iron-sulfur</keyword>